<gene>
    <name evidence="1" type="ORF">A5N45_13395</name>
</gene>
<dbReference type="RefSeq" id="WP_222597665.1">
    <property type="nucleotide sequence ID" value="NZ_NNBW01000591.1"/>
</dbReference>
<evidence type="ECO:0000313" key="2">
    <source>
        <dbReference type="Proteomes" id="UP000214939"/>
    </source>
</evidence>
<comment type="caution">
    <text evidence="1">The sequence shown here is derived from an EMBL/GenBank/DDBJ whole genome shotgun (WGS) entry which is preliminary data.</text>
</comment>
<reference evidence="1 2" key="1">
    <citation type="submission" date="2017-07" db="EMBL/GenBank/DDBJ databases">
        <title>Invasive disease caused simultaneously by more than one serotype of Streptococcus pneumoniae, South Africa.</title>
        <authorList>
            <person name="Ndlangisa K."/>
            <person name="Du Plessis M."/>
            <person name="Von Gottberg A."/>
        </authorList>
    </citation>
    <scope>NUCLEOTIDE SEQUENCE [LARGE SCALE GENOMIC DNA]</scope>
    <source>
        <strain evidence="1 2">8227-15B</strain>
    </source>
</reference>
<feature type="non-terminal residue" evidence="1">
    <location>
        <position position="1"/>
    </location>
</feature>
<evidence type="ECO:0000313" key="1">
    <source>
        <dbReference type="EMBL" id="OYL18200.1"/>
    </source>
</evidence>
<dbReference type="AlphaFoldDB" id="A0AA44S5A9"/>
<sequence length="127" mass="15056">DVYKRRRYRRVALARDLYDLNHFASRTIDEPLVRRLWVLKVWGDVVDDRRGTRPLRVEDVLAARSEHDFQPDSIGVLTRPVAMAAWEARVRKRFAFLTDLDADEQRWAACDERHRREVENALAVLRS</sequence>
<protein>
    <submittedName>
        <fullName evidence="1">Uncharacterized protein</fullName>
    </submittedName>
</protein>
<proteinExistence type="predicted"/>
<organism evidence="1 2">
    <name type="scientific">Streptococcus pneumoniae</name>
    <dbReference type="NCBI Taxonomy" id="1313"/>
    <lineage>
        <taxon>Bacteria</taxon>
        <taxon>Bacillati</taxon>
        <taxon>Bacillota</taxon>
        <taxon>Bacilli</taxon>
        <taxon>Lactobacillales</taxon>
        <taxon>Streptococcaceae</taxon>
        <taxon>Streptococcus</taxon>
    </lineage>
</organism>
<accession>A0AA44S5A9</accession>
<dbReference type="EMBL" id="NNBW01000591">
    <property type="protein sequence ID" value="OYL18200.1"/>
    <property type="molecule type" value="Genomic_DNA"/>
</dbReference>
<dbReference type="Proteomes" id="UP000214939">
    <property type="component" value="Unassembled WGS sequence"/>
</dbReference>
<name>A0AA44S5A9_STREE</name>